<gene>
    <name evidence="2" type="ORF">DQP58_08065</name>
</gene>
<evidence type="ECO:0000313" key="2">
    <source>
        <dbReference type="EMBL" id="RAU97459.1"/>
    </source>
</evidence>
<evidence type="ECO:0000313" key="3">
    <source>
        <dbReference type="Proteomes" id="UP000250347"/>
    </source>
</evidence>
<feature type="transmembrane region" description="Helical" evidence="1">
    <location>
        <begin position="76"/>
        <end position="95"/>
    </location>
</feature>
<feature type="transmembrane region" description="Helical" evidence="1">
    <location>
        <begin position="239"/>
        <end position="259"/>
    </location>
</feature>
<proteinExistence type="predicted"/>
<organism evidence="2 3">
    <name type="scientific">Mycobacterium colombiense</name>
    <dbReference type="NCBI Taxonomy" id="339268"/>
    <lineage>
        <taxon>Bacteria</taxon>
        <taxon>Bacillati</taxon>
        <taxon>Actinomycetota</taxon>
        <taxon>Actinomycetes</taxon>
        <taxon>Mycobacteriales</taxon>
        <taxon>Mycobacteriaceae</taxon>
        <taxon>Mycobacterium</taxon>
        <taxon>Mycobacterium avium complex (MAC)</taxon>
    </lineage>
</organism>
<dbReference type="AlphaFoldDB" id="A0A329KQF4"/>
<comment type="caution">
    <text evidence="2">The sequence shown here is derived from an EMBL/GenBank/DDBJ whole genome shotgun (WGS) entry which is preliminary data.</text>
</comment>
<dbReference type="EMBL" id="QMEU01000015">
    <property type="protein sequence ID" value="RAU97459.1"/>
    <property type="molecule type" value="Genomic_DNA"/>
</dbReference>
<keyword evidence="1" id="KW-1133">Transmembrane helix</keyword>
<keyword evidence="1" id="KW-0472">Membrane</keyword>
<feature type="transmembrane region" description="Helical" evidence="1">
    <location>
        <begin position="34"/>
        <end position="56"/>
    </location>
</feature>
<feature type="transmembrane region" description="Helical" evidence="1">
    <location>
        <begin position="196"/>
        <end position="218"/>
    </location>
</feature>
<name>A0A329KQF4_9MYCO</name>
<dbReference type="InterPro" id="IPR021315">
    <property type="entry name" value="Gap/Sap"/>
</dbReference>
<feature type="transmembrane region" description="Helical" evidence="1">
    <location>
        <begin position="154"/>
        <end position="184"/>
    </location>
</feature>
<sequence>MLGLSLLMAVHPLRLGVTLLMISRPRPVQNLIAYWVGSVGVGLPALLVPLMVLHGTPAFRSFAIGSTIPGTNCSAHYIQIGLGVLSLSAAAFMAVRFAKLQRVHLPTAGGNASPLVLEPSTPNAVSRLLGLGQATPAEDRSTIRRLRTRVHKGWGTGALWVALVTGVVMAPSPDVVLTVLAIVVPSGAPIGSQVGAAIAFVVGMFADAEIILVSYLITPAKTEAVLRMLQNWASAQRRKLLVATPAAIGVLLVATGMGVA</sequence>
<accession>A0A329KQF4</accession>
<reference evidence="2 3" key="1">
    <citation type="submission" date="2018-06" db="EMBL/GenBank/DDBJ databases">
        <title>NTM in soil in Japan.</title>
        <authorList>
            <person name="Ohya K."/>
        </authorList>
    </citation>
    <scope>NUCLEOTIDE SEQUENCE [LARGE SCALE GENOMIC DNA]</scope>
    <source>
        <strain evidence="2 3">GF76</strain>
    </source>
</reference>
<protein>
    <submittedName>
        <fullName evidence="2">GAP family protein</fullName>
    </submittedName>
</protein>
<dbReference type="Pfam" id="PF11139">
    <property type="entry name" value="SfLAP"/>
    <property type="match status" value="1"/>
</dbReference>
<dbReference type="Proteomes" id="UP000250347">
    <property type="component" value="Unassembled WGS sequence"/>
</dbReference>
<evidence type="ECO:0000256" key="1">
    <source>
        <dbReference type="SAM" id="Phobius"/>
    </source>
</evidence>
<keyword evidence="1" id="KW-0812">Transmembrane</keyword>